<evidence type="ECO:0000256" key="3">
    <source>
        <dbReference type="ARBA" id="ARBA00022705"/>
    </source>
</evidence>
<dbReference type="PANTHER" id="PTHR12748">
    <property type="entry name" value="ORIGIN RECOGNITION COMPLEX SUBUNIT 3"/>
    <property type="match status" value="1"/>
</dbReference>
<keyword evidence="5" id="KW-0539">Nucleus</keyword>
<evidence type="ECO:0000256" key="4">
    <source>
        <dbReference type="ARBA" id="ARBA00023125"/>
    </source>
</evidence>
<comment type="subcellular location">
    <subcellularLocation>
        <location evidence="1">Nucleus</location>
    </subcellularLocation>
</comment>
<protein>
    <submittedName>
        <fullName evidence="8">Origin recognition complex subunit 3</fullName>
    </submittedName>
</protein>
<evidence type="ECO:0000259" key="6">
    <source>
        <dbReference type="Pfam" id="PF07034"/>
    </source>
</evidence>
<proteinExistence type="inferred from homology"/>
<dbReference type="EMBL" id="CP015055">
    <property type="protein sequence ID" value="QGN14310.1"/>
    <property type="molecule type" value="Genomic_DNA"/>
</dbReference>
<dbReference type="CDD" id="cd20704">
    <property type="entry name" value="Orc3"/>
    <property type="match status" value="1"/>
</dbReference>
<evidence type="ECO:0000259" key="7">
    <source>
        <dbReference type="Pfam" id="PF18137"/>
    </source>
</evidence>
<dbReference type="InterPro" id="IPR045667">
    <property type="entry name" value="ORC3_N"/>
</dbReference>
<dbReference type="InterPro" id="IPR020795">
    <property type="entry name" value="ORC3"/>
</dbReference>
<feature type="domain" description="Origin recognition complex subunit 3 winged helix C-terminal" evidence="7">
    <location>
        <begin position="492"/>
        <end position="640"/>
    </location>
</feature>
<comment type="similarity">
    <text evidence="2">Belongs to the ORC3 family.</text>
</comment>
<dbReference type="Pfam" id="PF18137">
    <property type="entry name" value="WHD_ORC"/>
    <property type="match status" value="1"/>
</dbReference>
<keyword evidence="9" id="KW-1185">Reference proteome</keyword>
<dbReference type="Proteomes" id="UP000422736">
    <property type="component" value="Chromosome 2"/>
</dbReference>
<name>A0ABX6EPW1_KLUMA</name>
<feature type="domain" description="Origin recognition complex subunit 3 N-terminal" evidence="6">
    <location>
        <begin position="5"/>
        <end position="345"/>
    </location>
</feature>
<gene>
    <name evidence="8" type="primary">ORC3</name>
    <name evidence="8" type="ORF">FIM1_967</name>
</gene>
<evidence type="ECO:0000313" key="9">
    <source>
        <dbReference type="Proteomes" id="UP000422736"/>
    </source>
</evidence>
<evidence type="ECO:0000256" key="2">
    <source>
        <dbReference type="ARBA" id="ARBA00010977"/>
    </source>
</evidence>
<dbReference type="InterPro" id="IPR040855">
    <property type="entry name" value="ORC_WH_C"/>
</dbReference>
<keyword evidence="3" id="KW-0235">DNA replication</keyword>
<organism evidence="8 9">
    <name type="scientific">Kluyveromyces marxianus</name>
    <name type="common">Yeast</name>
    <name type="synonym">Candida kefyr</name>
    <dbReference type="NCBI Taxonomy" id="4911"/>
    <lineage>
        <taxon>Eukaryota</taxon>
        <taxon>Fungi</taxon>
        <taxon>Dikarya</taxon>
        <taxon>Ascomycota</taxon>
        <taxon>Saccharomycotina</taxon>
        <taxon>Saccharomycetes</taxon>
        <taxon>Saccharomycetales</taxon>
        <taxon>Saccharomycetaceae</taxon>
        <taxon>Kluyveromyces</taxon>
    </lineage>
</organism>
<sequence>MDLGEFAESQKQSFVYTPKFRKDGIDKFDHGSSPVPFVKLFEGKESDESVLSRWMLYNKLHADFHATVDDILASIDKEVVSSISNTIQELIEPASTRAKSYAQTKQFKTLILLGSDVDTNIELPEDTPDYYNVFVDLEPKDAPNVRLLLKRVIFKMLEAMELKLQEQANASGTDDTGIEYDEDVARSLRLYDMLVFEMFQPTFKRKLNLIINFKETETFFMNVFQEFIDLMKSTLNIDGMQVCFIFNLATNVEKFENNLDQSTVRAISSEVRTVDLSNTKGYKYSNMIFQSFLDCVDRKLNLSPKFVKFILDKMDNNTNQNLQLLLKILDYSLMAYFFNNPYSIFIDVANISFLDSKYLDRLTKCQTFLDFVENMVNSKADAEDILSLLSNENNALEEFFVDFLVAENPINDKLHQIIDILENKLHIYDYNLIDLYYHMLNNRLIDYLEKWESCKEYKDEFDFENIQIVFQELFTLDNNNGLLSQGLFPFFRTNLEDNLLNCERVLPRTKAIQMMSNSKIEFTDLEVKLNELITPIISQVFALYREASFFINVYDFFTAFKESLPKSEIYELLKTALASEEVQTSVKSKSQKILEQLSEEEFMDRLALVWFIKGLTECQYLGILKTQRYKTYEVVEKIIWRGI</sequence>
<evidence type="ECO:0000313" key="8">
    <source>
        <dbReference type="EMBL" id="QGN14310.1"/>
    </source>
</evidence>
<evidence type="ECO:0000256" key="1">
    <source>
        <dbReference type="ARBA" id="ARBA00004123"/>
    </source>
</evidence>
<dbReference type="PANTHER" id="PTHR12748:SF0">
    <property type="entry name" value="ORIGIN RECOGNITION COMPLEX SUBUNIT 3"/>
    <property type="match status" value="1"/>
</dbReference>
<reference evidence="8 9" key="1">
    <citation type="submission" date="2016-03" db="EMBL/GenBank/DDBJ databases">
        <title>How can Kluyveromyces marxianus grow so fast - potential evolutionary course in Saccharomyces Complex revealed by comparative genomics.</title>
        <authorList>
            <person name="Mo W."/>
            <person name="Lu W."/>
            <person name="Yang X."/>
            <person name="Qi J."/>
            <person name="Lv H."/>
        </authorList>
    </citation>
    <scope>NUCLEOTIDE SEQUENCE [LARGE SCALE GENOMIC DNA]</scope>
    <source>
        <strain evidence="8 9">FIM1</strain>
    </source>
</reference>
<accession>A0ABX6EPW1</accession>
<dbReference type="Pfam" id="PF07034">
    <property type="entry name" value="ORC3_N"/>
    <property type="match status" value="1"/>
</dbReference>
<keyword evidence="4" id="KW-0238">DNA-binding</keyword>
<evidence type="ECO:0000256" key="5">
    <source>
        <dbReference type="ARBA" id="ARBA00023242"/>
    </source>
</evidence>